<evidence type="ECO:0000313" key="3">
    <source>
        <dbReference type="Proteomes" id="UP000191040"/>
    </source>
</evidence>
<keyword evidence="3" id="KW-1185">Reference proteome</keyword>
<dbReference type="PANTHER" id="PTHR40257">
    <property type="match status" value="1"/>
</dbReference>
<dbReference type="OrthoDB" id="3624550at2"/>
<dbReference type="Pfam" id="PF07045">
    <property type="entry name" value="DUF1330"/>
    <property type="match status" value="1"/>
</dbReference>
<gene>
    <name evidence="2" type="ORF">SAMN06295964_0967</name>
</gene>
<dbReference type="InterPro" id="IPR010753">
    <property type="entry name" value="DUF1330"/>
</dbReference>
<organism evidence="2 3">
    <name type="scientific">Aeromicrobium choanae</name>
    <dbReference type="NCBI Taxonomy" id="1736691"/>
    <lineage>
        <taxon>Bacteria</taxon>
        <taxon>Bacillati</taxon>
        <taxon>Actinomycetota</taxon>
        <taxon>Actinomycetes</taxon>
        <taxon>Propionibacteriales</taxon>
        <taxon>Nocardioidaceae</taxon>
        <taxon>Aeromicrobium</taxon>
    </lineage>
</organism>
<reference evidence="3" key="1">
    <citation type="submission" date="2017-02" db="EMBL/GenBank/DDBJ databases">
        <authorList>
            <person name="Varghese N."/>
            <person name="Submissions S."/>
        </authorList>
    </citation>
    <scope>NUCLEOTIDE SEQUENCE [LARGE SCALE GENOMIC DNA]</scope>
    <source>
        <strain evidence="3">9H-4</strain>
    </source>
</reference>
<dbReference type="Proteomes" id="UP000191040">
    <property type="component" value="Chromosome I"/>
</dbReference>
<dbReference type="RefSeq" id="WP_078699101.1">
    <property type="nucleotide sequence ID" value="NZ_LT796768.1"/>
</dbReference>
<dbReference type="AlphaFoldDB" id="A0A1T4YW69"/>
<sequence length="121" mass="13013">MPVDPTGADLKRFLAEDPGGPVVMLNLLQFREDGASSYREYSERIGPFLAKVGGEVVHAGDLATALVAPDGWSWDAILLVRYPSREAFSAMVADPEYQQITGLRTAALDAAVLQAGVPWPI</sequence>
<dbReference type="PANTHER" id="PTHR40257:SF1">
    <property type="entry name" value="DUF1330 DOMAIN-CONTAINING PROTEIN"/>
    <property type="match status" value="1"/>
</dbReference>
<dbReference type="SUPFAM" id="SSF54909">
    <property type="entry name" value="Dimeric alpha+beta barrel"/>
    <property type="match status" value="1"/>
</dbReference>
<dbReference type="EMBL" id="LT796768">
    <property type="protein sequence ID" value="SKB05541.1"/>
    <property type="molecule type" value="Genomic_DNA"/>
</dbReference>
<dbReference type="InterPro" id="IPR011008">
    <property type="entry name" value="Dimeric_a/b-barrel"/>
</dbReference>
<feature type="domain" description="DUF1330" evidence="1">
    <location>
        <begin position="35"/>
        <end position="112"/>
    </location>
</feature>
<protein>
    <submittedName>
        <fullName evidence="2">Uncharacterized conserved protein, DUF1330 family</fullName>
    </submittedName>
</protein>
<dbReference type="STRING" id="1736691.SAMN06295964_0967"/>
<evidence type="ECO:0000313" key="2">
    <source>
        <dbReference type="EMBL" id="SKB05541.1"/>
    </source>
</evidence>
<evidence type="ECO:0000259" key="1">
    <source>
        <dbReference type="Pfam" id="PF07045"/>
    </source>
</evidence>
<accession>A0A1T4YW69</accession>
<proteinExistence type="predicted"/>
<name>A0A1T4YW69_9ACTN</name>
<dbReference type="Gene3D" id="3.30.70.100">
    <property type="match status" value="1"/>
</dbReference>